<reference evidence="2 3" key="1">
    <citation type="journal article" date="2021" name="BMC Genomics">
        <title>Datura genome reveals duplications of psychoactive alkaloid biosynthetic genes and high mutation rate following tissue culture.</title>
        <authorList>
            <person name="Rajewski A."/>
            <person name="Carter-House D."/>
            <person name="Stajich J."/>
            <person name="Litt A."/>
        </authorList>
    </citation>
    <scope>NUCLEOTIDE SEQUENCE [LARGE SCALE GENOMIC DNA]</scope>
    <source>
        <strain evidence="2">AR-01</strain>
    </source>
</reference>
<feature type="region of interest" description="Disordered" evidence="1">
    <location>
        <begin position="56"/>
        <end position="78"/>
    </location>
</feature>
<evidence type="ECO:0000313" key="2">
    <source>
        <dbReference type="EMBL" id="MCE3216763.1"/>
    </source>
</evidence>
<proteinExistence type="predicted"/>
<sequence length="78" mass="8810">VLRPITEIRVDEQDDEAATEPWVVVNEEEIQHKQVQANKSVVINVDSDETDKSLIAAREDDCEKEKREGNAKGVFSNT</sequence>
<dbReference type="Proteomes" id="UP000823775">
    <property type="component" value="Unassembled WGS sequence"/>
</dbReference>
<feature type="compositionally biased region" description="Basic and acidic residues" evidence="1">
    <location>
        <begin position="57"/>
        <end position="70"/>
    </location>
</feature>
<name>A0ABS8WX13_DATST</name>
<organism evidence="2 3">
    <name type="scientific">Datura stramonium</name>
    <name type="common">Jimsonweed</name>
    <name type="synonym">Common thornapple</name>
    <dbReference type="NCBI Taxonomy" id="4076"/>
    <lineage>
        <taxon>Eukaryota</taxon>
        <taxon>Viridiplantae</taxon>
        <taxon>Streptophyta</taxon>
        <taxon>Embryophyta</taxon>
        <taxon>Tracheophyta</taxon>
        <taxon>Spermatophyta</taxon>
        <taxon>Magnoliopsida</taxon>
        <taxon>eudicotyledons</taxon>
        <taxon>Gunneridae</taxon>
        <taxon>Pentapetalae</taxon>
        <taxon>asterids</taxon>
        <taxon>lamiids</taxon>
        <taxon>Solanales</taxon>
        <taxon>Solanaceae</taxon>
        <taxon>Solanoideae</taxon>
        <taxon>Datureae</taxon>
        <taxon>Datura</taxon>
    </lineage>
</organism>
<comment type="caution">
    <text evidence="2">The sequence shown here is derived from an EMBL/GenBank/DDBJ whole genome shotgun (WGS) entry which is preliminary data.</text>
</comment>
<evidence type="ECO:0000256" key="1">
    <source>
        <dbReference type="SAM" id="MobiDB-lite"/>
    </source>
</evidence>
<dbReference type="EMBL" id="JACEIK010014081">
    <property type="protein sequence ID" value="MCE3216763.1"/>
    <property type="molecule type" value="Genomic_DNA"/>
</dbReference>
<accession>A0ABS8WX13</accession>
<gene>
    <name evidence="2" type="ORF">HAX54_007939</name>
</gene>
<feature type="non-terminal residue" evidence="2">
    <location>
        <position position="1"/>
    </location>
</feature>
<keyword evidence="3" id="KW-1185">Reference proteome</keyword>
<evidence type="ECO:0000313" key="3">
    <source>
        <dbReference type="Proteomes" id="UP000823775"/>
    </source>
</evidence>
<protein>
    <submittedName>
        <fullName evidence="2">Uncharacterized protein</fullName>
    </submittedName>
</protein>